<proteinExistence type="predicted"/>
<evidence type="ECO:0000259" key="1">
    <source>
        <dbReference type="Pfam" id="PF07728"/>
    </source>
</evidence>
<accession>A0A1F7TZ48</accession>
<name>A0A1F7TZ48_9BACT</name>
<comment type="caution">
    <text evidence="2">The sequence shown here is derived from an EMBL/GenBank/DDBJ whole genome shotgun (WGS) entry which is preliminary data.</text>
</comment>
<dbReference type="STRING" id="1802389.A3C17_00875"/>
<dbReference type="SUPFAM" id="SSF52540">
    <property type="entry name" value="P-loop containing nucleoside triphosphate hydrolases"/>
    <property type="match status" value="1"/>
</dbReference>
<organism evidence="2 3">
    <name type="scientific">Candidatus Uhrbacteria bacterium RIFCSPHIGHO2_02_FULL_53_13</name>
    <dbReference type="NCBI Taxonomy" id="1802389"/>
    <lineage>
        <taxon>Bacteria</taxon>
        <taxon>Candidatus Uhriibacteriota</taxon>
    </lineage>
</organism>
<protein>
    <recommendedName>
        <fullName evidence="1">ATPase dynein-related AAA domain-containing protein</fullName>
    </recommendedName>
</protein>
<dbReference type="GO" id="GO:0016887">
    <property type="term" value="F:ATP hydrolysis activity"/>
    <property type="evidence" value="ECO:0007669"/>
    <property type="project" value="InterPro"/>
</dbReference>
<dbReference type="EMBL" id="MGDX01000023">
    <property type="protein sequence ID" value="OGL70814.1"/>
    <property type="molecule type" value="Genomic_DNA"/>
</dbReference>
<feature type="domain" description="ATPase dynein-related AAA" evidence="1">
    <location>
        <begin position="240"/>
        <end position="333"/>
    </location>
</feature>
<sequence length="738" mass="82858">MMRKESPGGEPSPEVEKRASGILRYIENTIVASHPGDRDEESEAEIRASYASRTPREKADILYEKMMAYVTDKKAKAEVNAYLITEIKVLFDDQETRDVFSETYAEARVDAKQYRMSDLGKTWKHLNEQIGRLEKEFQQVERALFLRTVEGKSNVSAARSKAERLAGRLLALKTQRENLKTLNLEHVPYTSENTDVAAAFQFEMDKRGADQLRRGFMWLPSREKIHTDTVAALQNGRWPVLVGEAGTGKSDQADAAALELTGSLPTELECEATTGEKQMIKDVAIDDETGGSYQEYGSLMRAFTGFEDSREKTPSHDKGRIVRFDESGRLGPKAYSVIKKARQKAAGDDFYGHPVLPGAAAIWTTNPTGTRYPDRRSVDPAMRREIAEIYVDYPDQSAENPEGFEFMYRALLDDNYHIPVAEAELAPAYIKHEFSNEEKYHLGDGRIVVGEDLLIEDGADQHHGSLWRLANAVKALQNSFIYGNKPPEEIPPDALRFKEDMDGNITLETATGELLTLSSSTITLGEVQSWMQGFKDRLQKQNEAFQVASFSEWIKLKIDIYLKQVDQADRAKARAIFDHFHLFDAAPNLKDLKPITPKKIGYLSPRVPRPLHVETPAPEAVAEPAEQKDGAKPVELNTTIEVTLEDGRNVRIRKGEQSLRTNVSSELAVGAKTRFRVAGSDYAFAGTLEEDNKPVGSFLVEPDLHKIFSSEEVEKGIVDHAFQKLEKDVEMLCEMTKT</sequence>
<gene>
    <name evidence="2" type="ORF">A3C17_00875</name>
</gene>
<dbReference type="AlphaFoldDB" id="A0A1F7TZ48"/>
<dbReference type="Proteomes" id="UP000177097">
    <property type="component" value="Unassembled WGS sequence"/>
</dbReference>
<evidence type="ECO:0000313" key="3">
    <source>
        <dbReference type="Proteomes" id="UP000177097"/>
    </source>
</evidence>
<dbReference type="InterPro" id="IPR011704">
    <property type="entry name" value="ATPase_dyneun-rel_AAA"/>
</dbReference>
<evidence type="ECO:0000313" key="2">
    <source>
        <dbReference type="EMBL" id="OGL70814.1"/>
    </source>
</evidence>
<dbReference type="Pfam" id="PF07728">
    <property type="entry name" value="AAA_5"/>
    <property type="match status" value="1"/>
</dbReference>
<dbReference type="GO" id="GO:0005524">
    <property type="term" value="F:ATP binding"/>
    <property type="evidence" value="ECO:0007669"/>
    <property type="project" value="InterPro"/>
</dbReference>
<reference evidence="2 3" key="1">
    <citation type="journal article" date="2016" name="Nat. Commun.">
        <title>Thousands of microbial genomes shed light on interconnected biogeochemical processes in an aquifer system.</title>
        <authorList>
            <person name="Anantharaman K."/>
            <person name="Brown C.T."/>
            <person name="Hug L.A."/>
            <person name="Sharon I."/>
            <person name="Castelle C.J."/>
            <person name="Probst A.J."/>
            <person name="Thomas B.C."/>
            <person name="Singh A."/>
            <person name="Wilkins M.J."/>
            <person name="Karaoz U."/>
            <person name="Brodie E.L."/>
            <person name="Williams K.H."/>
            <person name="Hubbard S.S."/>
            <person name="Banfield J.F."/>
        </authorList>
    </citation>
    <scope>NUCLEOTIDE SEQUENCE [LARGE SCALE GENOMIC DNA]</scope>
</reference>
<dbReference type="InterPro" id="IPR027417">
    <property type="entry name" value="P-loop_NTPase"/>
</dbReference>
<dbReference type="Gene3D" id="3.40.50.300">
    <property type="entry name" value="P-loop containing nucleotide triphosphate hydrolases"/>
    <property type="match status" value="1"/>
</dbReference>